<evidence type="ECO:0000313" key="3">
    <source>
        <dbReference type="Proteomes" id="UP000295560"/>
    </source>
</evidence>
<evidence type="ECO:0000256" key="1">
    <source>
        <dbReference type="SAM" id="Phobius"/>
    </source>
</evidence>
<dbReference type="OrthoDB" id="4337876at2"/>
<feature type="transmembrane region" description="Helical" evidence="1">
    <location>
        <begin position="60"/>
        <end position="78"/>
    </location>
</feature>
<reference evidence="2 3" key="1">
    <citation type="submission" date="2019-03" db="EMBL/GenBank/DDBJ databases">
        <title>Sequencing the genomes of 1000 actinobacteria strains.</title>
        <authorList>
            <person name="Klenk H.-P."/>
        </authorList>
    </citation>
    <scope>NUCLEOTIDE SEQUENCE [LARGE SCALE GENOMIC DNA]</scope>
    <source>
        <strain evidence="2 3">DSM 44969</strain>
    </source>
</reference>
<dbReference type="Proteomes" id="UP000295560">
    <property type="component" value="Unassembled WGS sequence"/>
</dbReference>
<accession>A0A4R1HWN4</accession>
<feature type="transmembrane region" description="Helical" evidence="1">
    <location>
        <begin position="90"/>
        <end position="108"/>
    </location>
</feature>
<keyword evidence="1" id="KW-0472">Membrane</keyword>
<comment type="caution">
    <text evidence="2">The sequence shown here is derived from an EMBL/GenBank/DDBJ whole genome shotgun (WGS) entry which is preliminary data.</text>
</comment>
<dbReference type="EMBL" id="SMFZ01000001">
    <property type="protein sequence ID" value="TCK27147.1"/>
    <property type="molecule type" value="Genomic_DNA"/>
</dbReference>
<keyword evidence="1" id="KW-0812">Transmembrane</keyword>
<evidence type="ECO:0000313" key="2">
    <source>
        <dbReference type="EMBL" id="TCK27147.1"/>
    </source>
</evidence>
<proteinExistence type="predicted"/>
<dbReference type="AlphaFoldDB" id="A0A4R1HWN4"/>
<keyword evidence="3" id="KW-1185">Reference proteome</keyword>
<dbReference type="RefSeq" id="WP_132425457.1">
    <property type="nucleotide sequence ID" value="NZ_SMFZ01000001.1"/>
</dbReference>
<protein>
    <submittedName>
        <fullName evidence="2">Uncharacterized protein</fullName>
    </submittedName>
</protein>
<organism evidence="2 3">
    <name type="scientific">Pseudonocardia endophytica</name>
    <dbReference type="NCBI Taxonomy" id="401976"/>
    <lineage>
        <taxon>Bacteria</taxon>
        <taxon>Bacillati</taxon>
        <taxon>Actinomycetota</taxon>
        <taxon>Actinomycetes</taxon>
        <taxon>Pseudonocardiales</taxon>
        <taxon>Pseudonocardiaceae</taxon>
        <taxon>Pseudonocardia</taxon>
    </lineage>
</organism>
<sequence length="147" mass="15603">MSTTIETRRSAATTTLWAGLGASLVSAAAVLVDQATVGSIHARLAEVYAGYDVPWQDSESFLVTWLLAVGLLGTVGWLATLRGATRGRRWTAPTATVLFLLGLGAAGFDMVAAEYGRTLFPTWITALGLLPVVVGAVATVLLWRERR</sequence>
<name>A0A4R1HWN4_PSEEN</name>
<feature type="transmembrane region" description="Helical" evidence="1">
    <location>
        <begin position="120"/>
        <end position="143"/>
    </location>
</feature>
<gene>
    <name evidence="2" type="ORF">EV378_3006</name>
</gene>
<keyword evidence="1" id="KW-1133">Transmembrane helix</keyword>